<dbReference type="InterPro" id="IPR051414">
    <property type="entry name" value="Adenylate-forming_Reductase"/>
</dbReference>
<evidence type="ECO:0000313" key="6">
    <source>
        <dbReference type="Proteomes" id="UP001321749"/>
    </source>
</evidence>
<sequence>MRPLTSVIDHLAVEKPDAPWVKIPTSEDINSITWRDFTWSQLGKAVDLMAHWIEKNLGPPASTSERIAYVGVNDVRCPIVVFAAEKTGYKPLLLSPRNSLEGHSALLTATHCKHVLHSTELAPQARQLSKSSLDKLQSLEIPSLESLTNISRPIAPYPTKCPKLVHPQTTFMTLHSSGTTALPKPIDIKAGVLAITESLAASLPTPDGRLNGHDPLYLTPLIVGMPPFFHAFGFNMVLRSIYYQNPLVVFPSGIPPTAELMVRAIEQTRPTAIVATPSMLEDVCALPGGLDALGRLEYIYSGGAPLAKECGGHICRRTRLVNGIGSTEAWTFTTLVPVDPEDWEYFEWNDRAGIVMEPVPSTESDGGVSDRLAELVIKRRPGPEGSRFQFVFKNFKHLDEWRTRDLYERHWDGKKRDKLWRYVGRMDDVVVLSNGEKVNPVLFEKEVEGCPLVHGAVVVGERRFQTGLIIEPQGTVEDADKYLDEIWPWIEKANAKCAAHARVWPSMVILADKRKPLHRTPKGSVMRRPTLQLYESEINDLYGNKINNNDNQQEQTGDSRDQNVDAASVVREAVTKLAEGDLPLDDGTNFFFQLGFDSLKVLQLAHLLAGRLPRALANAIRPRLIYQNPTISKIVSALAPSSGASHTSTIISREQQIVEMINKYSSIPNPFLSTATYQNTTAPATNPKLPADPSPGPFNVLLTGSTGSLGTYLLSSLLSDPSVSRVFCLNRTADAALRQASSFSSRGLPAALDPSRVTFLHAASLSELDDHSLPEQLKDAAPITHIIHNAWPVNFNLPLDAFSPSVHGTANLVHLASACFPGARLVFISSVSAAFNYKASSGGGVPERFDADAKLPAELGYAQSKHAAGCVVADAVGKGRLRRASIVRLGQVAGSADGRGPWNMHEWVPSLIGTSLALGKIPAELRGRQANVDWVPVDWAAEAVLDLCLRGDHDVDHSKRGGGDGGLDCWNLVNPEYGDWGELVSAVKKYYAARNQGKELEVVGAEEWVDELRKVATSSVKDGDDGRGENTADGAYEKYPAVKLLEFFEESAAGGRQGGIVFETERAKERSEAMRGMKKVDGEMMGRWLEGWGF</sequence>
<dbReference type="InterPro" id="IPR042099">
    <property type="entry name" value="ANL_N_sf"/>
</dbReference>
<gene>
    <name evidence="5" type="ORF">QBC42DRAFT_292971</name>
</gene>
<dbReference type="PROSITE" id="PS50075">
    <property type="entry name" value="CARRIER"/>
    <property type="match status" value="1"/>
</dbReference>
<dbReference type="PANTHER" id="PTHR43439:SF2">
    <property type="entry name" value="ENZYME, PUTATIVE (JCVI)-RELATED"/>
    <property type="match status" value="1"/>
</dbReference>
<evidence type="ECO:0000256" key="3">
    <source>
        <dbReference type="SAM" id="MobiDB-lite"/>
    </source>
</evidence>
<reference evidence="5" key="2">
    <citation type="submission" date="2023-06" db="EMBL/GenBank/DDBJ databases">
        <authorList>
            <consortium name="Lawrence Berkeley National Laboratory"/>
            <person name="Mondo S.J."/>
            <person name="Hensen N."/>
            <person name="Bonometti L."/>
            <person name="Westerberg I."/>
            <person name="Brannstrom I.O."/>
            <person name="Guillou S."/>
            <person name="Cros-Aarteil S."/>
            <person name="Calhoun S."/>
            <person name="Haridas S."/>
            <person name="Kuo A."/>
            <person name="Pangilinan J."/>
            <person name="Riley R."/>
            <person name="Labutti K."/>
            <person name="Andreopoulos B."/>
            <person name="Lipzen A."/>
            <person name="Chen C."/>
            <person name="Yanf M."/>
            <person name="Daum C."/>
            <person name="Ng V."/>
            <person name="Clum A."/>
            <person name="Steindorff A."/>
            <person name="Ohm R."/>
            <person name="Martin F."/>
            <person name="Silar P."/>
            <person name="Natvig D."/>
            <person name="Lalanne C."/>
            <person name="Gautier V."/>
            <person name="Ament-Velasquez S.L."/>
            <person name="Kruys A."/>
            <person name="Hutchinson M.I."/>
            <person name="Powell A.J."/>
            <person name="Barry K."/>
            <person name="Miller A.N."/>
            <person name="Grigoriev I.V."/>
            <person name="Debuchy R."/>
            <person name="Gladieux P."/>
            <person name="Thoren M.H."/>
            <person name="Johannesson H."/>
        </authorList>
    </citation>
    <scope>NUCLEOTIDE SEQUENCE</scope>
    <source>
        <strain evidence="5">PSN324</strain>
    </source>
</reference>
<dbReference type="InterPro" id="IPR009081">
    <property type="entry name" value="PP-bd_ACP"/>
</dbReference>
<proteinExistence type="predicted"/>
<dbReference type="Pfam" id="PF00501">
    <property type="entry name" value="AMP-binding"/>
    <property type="match status" value="1"/>
</dbReference>
<keyword evidence="6" id="KW-1185">Reference proteome</keyword>
<dbReference type="SUPFAM" id="SSF51735">
    <property type="entry name" value="NAD(P)-binding Rossmann-fold domains"/>
    <property type="match status" value="1"/>
</dbReference>
<keyword evidence="1" id="KW-0596">Phosphopantetheine</keyword>
<feature type="domain" description="Carrier" evidence="4">
    <location>
        <begin position="560"/>
        <end position="642"/>
    </location>
</feature>
<dbReference type="Gene3D" id="1.10.1200.10">
    <property type="entry name" value="ACP-like"/>
    <property type="match status" value="1"/>
</dbReference>
<dbReference type="Pfam" id="PF00550">
    <property type="entry name" value="PP-binding"/>
    <property type="match status" value="1"/>
</dbReference>
<evidence type="ECO:0000313" key="5">
    <source>
        <dbReference type="EMBL" id="KAK4466818.1"/>
    </source>
</evidence>
<dbReference type="AlphaFoldDB" id="A0AAV9I1B5"/>
<evidence type="ECO:0000256" key="2">
    <source>
        <dbReference type="ARBA" id="ARBA00022553"/>
    </source>
</evidence>
<reference evidence="5" key="1">
    <citation type="journal article" date="2023" name="Mol. Phylogenet. Evol.">
        <title>Genome-scale phylogeny and comparative genomics of the fungal order Sordariales.</title>
        <authorList>
            <person name="Hensen N."/>
            <person name="Bonometti L."/>
            <person name="Westerberg I."/>
            <person name="Brannstrom I.O."/>
            <person name="Guillou S."/>
            <person name="Cros-Aarteil S."/>
            <person name="Calhoun S."/>
            <person name="Haridas S."/>
            <person name="Kuo A."/>
            <person name="Mondo S."/>
            <person name="Pangilinan J."/>
            <person name="Riley R."/>
            <person name="LaButti K."/>
            <person name="Andreopoulos B."/>
            <person name="Lipzen A."/>
            <person name="Chen C."/>
            <person name="Yan M."/>
            <person name="Daum C."/>
            <person name="Ng V."/>
            <person name="Clum A."/>
            <person name="Steindorff A."/>
            <person name="Ohm R.A."/>
            <person name="Martin F."/>
            <person name="Silar P."/>
            <person name="Natvig D.O."/>
            <person name="Lalanne C."/>
            <person name="Gautier V."/>
            <person name="Ament-Velasquez S.L."/>
            <person name="Kruys A."/>
            <person name="Hutchinson M.I."/>
            <person name="Powell A.J."/>
            <person name="Barry K."/>
            <person name="Miller A.N."/>
            <person name="Grigoriev I.V."/>
            <person name="Debuchy R."/>
            <person name="Gladieux P."/>
            <person name="Hiltunen Thoren M."/>
            <person name="Johannesson H."/>
        </authorList>
    </citation>
    <scope>NUCLEOTIDE SEQUENCE</scope>
    <source>
        <strain evidence="5">PSN324</strain>
    </source>
</reference>
<protein>
    <recommendedName>
        <fullName evidence="4">Carrier domain-containing protein</fullName>
    </recommendedName>
</protein>
<dbReference type="SUPFAM" id="SSF47336">
    <property type="entry name" value="ACP-like"/>
    <property type="match status" value="1"/>
</dbReference>
<feature type="compositionally biased region" description="Polar residues" evidence="3">
    <location>
        <begin position="545"/>
        <end position="556"/>
    </location>
</feature>
<dbReference type="Pfam" id="PF23562">
    <property type="entry name" value="AMP-binding_C_3"/>
    <property type="match status" value="1"/>
</dbReference>
<dbReference type="Pfam" id="PF07993">
    <property type="entry name" value="NAD_binding_4"/>
    <property type="match status" value="1"/>
</dbReference>
<dbReference type="InterPro" id="IPR036736">
    <property type="entry name" value="ACP-like_sf"/>
</dbReference>
<accession>A0AAV9I1B5</accession>
<name>A0AAV9I1B5_9PEZI</name>
<dbReference type="InterPro" id="IPR020806">
    <property type="entry name" value="PKS_PP-bd"/>
</dbReference>
<comment type="caution">
    <text evidence="5">The sequence shown here is derived from an EMBL/GenBank/DDBJ whole genome shotgun (WGS) entry which is preliminary data.</text>
</comment>
<dbReference type="EMBL" id="MU864929">
    <property type="protein sequence ID" value="KAK4466818.1"/>
    <property type="molecule type" value="Genomic_DNA"/>
</dbReference>
<evidence type="ECO:0000259" key="4">
    <source>
        <dbReference type="PROSITE" id="PS50075"/>
    </source>
</evidence>
<dbReference type="Gene3D" id="3.40.50.12780">
    <property type="entry name" value="N-terminal domain of ligase-like"/>
    <property type="match status" value="1"/>
</dbReference>
<dbReference type="Proteomes" id="UP001321749">
    <property type="component" value="Unassembled WGS sequence"/>
</dbReference>
<dbReference type="InterPro" id="IPR006162">
    <property type="entry name" value="Ppantetheine_attach_site"/>
</dbReference>
<dbReference type="GO" id="GO:0031177">
    <property type="term" value="F:phosphopantetheine binding"/>
    <property type="evidence" value="ECO:0007669"/>
    <property type="project" value="InterPro"/>
</dbReference>
<keyword evidence="2" id="KW-0597">Phosphoprotein</keyword>
<feature type="region of interest" description="Disordered" evidence="3">
    <location>
        <begin position="544"/>
        <end position="565"/>
    </location>
</feature>
<dbReference type="InterPro" id="IPR036291">
    <property type="entry name" value="NAD(P)-bd_dom_sf"/>
</dbReference>
<dbReference type="SUPFAM" id="SSF56801">
    <property type="entry name" value="Acetyl-CoA synthetase-like"/>
    <property type="match status" value="1"/>
</dbReference>
<dbReference type="SMART" id="SM00823">
    <property type="entry name" value="PKS_PP"/>
    <property type="match status" value="1"/>
</dbReference>
<evidence type="ECO:0000256" key="1">
    <source>
        <dbReference type="ARBA" id="ARBA00022450"/>
    </source>
</evidence>
<dbReference type="Gene3D" id="3.40.50.720">
    <property type="entry name" value="NAD(P)-binding Rossmann-like Domain"/>
    <property type="match status" value="1"/>
</dbReference>
<dbReference type="PROSITE" id="PS00012">
    <property type="entry name" value="PHOSPHOPANTETHEINE"/>
    <property type="match status" value="1"/>
</dbReference>
<dbReference type="InterPro" id="IPR013120">
    <property type="entry name" value="FAR_NAD-bd"/>
</dbReference>
<dbReference type="PANTHER" id="PTHR43439">
    <property type="entry name" value="PHENYLACETATE-COENZYME A LIGASE"/>
    <property type="match status" value="1"/>
</dbReference>
<organism evidence="5 6">
    <name type="scientific">Cladorrhinum samala</name>
    <dbReference type="NCBI Taxonomy" id="585594"/>
    <lineage>
        <taxon>Eukaryota</taxon>
        <taxon>Fungi</taxon>
        <taxon>Dikarya</taxon>
        <taxon>Ascomycota</taxon>
        <taxon>Pezizomycotina</taxon>
        <taxon>Sordariomycetes</taxon>
        <taxon>Sordariomycetidae</taxon>
        <taxon>Sordariales</taxon>
        <taxon>Podosporaceae</taxon>
        <taxon>Cladorrhinum</taxon>
    </lineage>
</organism>
<dbReference type="InterPro" id="IPR000873">
    <property type="entry name" value="AMP-dep_synth/lig_dom"/>
</dbReference>